<keyword evidence="5" id="KW-0147">Chitin-binding</keyword>
<dbReference type="InterPro" id="IPR050542">
    <property type="entry name" value="Glycosyl_Hydrlase18_Chitinase"/>
</dbReference>
<keyword evidence="8" id="KW-0119">Carbohydrate metabolism</keyword>
<dbReference type="GO" id="GO:0000272">
    <property type="term" value="P:polysaccharide catabolic process"/>
    <property type="evidence" value="ECO:0007669"/>
    <property type="project" value="UniProtKB-KW"/>
</dbReference>
<dbReference type="GO" id="GO:0006032">
    <property type="term" value="P:chitin catabolic process"/>
    <property type="evidence" value="ECO:0007669"/>
    <property type="project" value="UniProtKB-KW"/>
</dbReference>
<proteinExistence type="inferred from homology"/>
<organism evidence="15 16">
    <name type="scientific">Daldinia eschscholtzii</name>
    <dbReference type="NCBI Taxonomy" id="292717"/>
    <lineage>
        <taxon>Eukaryota</taxon>
        <taxon>Fungi</taxon>
        <taxon>Dikarya</taxon>
        <taxon>Ascomycota</taxon>
        <taxon>Pezizomycotina</taxon>
        <taxon>Sordariomycetes</taxon>
        <taxon>Xylariomycetidae</taxon>
        <taxon>Xylariales</taxon>
        <taxon>Hypoxylaceae</taxon>
        <taxon>Daldinia</taxon>
    </lineage>
</organism>
<feature type="chain" id="PRO_5043433234" description="chitinase" evidence="13">
    <location>
        <begin position="21"/>
        <end position="403"/>
    </location>
</feature>
<dbReference type="EMBL" id="JBANMG010000009">
    <property type="protein sequence ID" value="KAK6948946.1"/>
    <property type="molecule type" value="Genomic_DNA"/>
</dbReference>
<reference evidence="15 16" key="1">
    <citation type="journal article" date="2024" name="Front Chem Biol">
        <title>Unveiling the potential of Daldinia eschscholtzii MFLUCC 19-0629 through bioactivity and bioinformatics studies for enhanced sustainable agriculture production.</title>
        <authorList>
            <person name="Brooks S."/>
            <person name="Weaver J.A."/>
            <person name="Klomchit A."/>
            <person name="Alharthi S.A."/>
            <person name="Onlamun T."/>
            <person name="Nurani R."/>
            <person name="Vong T.K."/>
            <person name="Alberti F."/>
            <person name="Greco C."/>
        </authorList>
    </citation>
    <scope>NUCLEOTIDE SEQUENCE [LARGE SCALE GENOMIC DNA]</scope>
    <source>
        <strain evidence="15">MFLUCC 19-0629</strain>
    </source>
</reference>
<keyword evidence="4" id="KW-0964">Secreted</keyword>
<evidence type="ECO:0000256" key="2">
    <source>
        <dbReference type="ARBA" id="ARBA00004613"/>
    </source>
</evidence>
<dbReference type="AlphaFoldDB" id="A0AAX6M961"/>
<evidence type="ECO:0000256" key="9">
    <source>
        <dbReference type="ARBA" id="ARBA00023295"/>
    </source>
</evidence>
<evidence type="ECO:0000256" key="5">
    <source>
        <dbReference type="ARBA" id="ARBA00022669"/>
    </source>
</evidence>
<evidence type="ECO:0000313" key="16">
    <source>
        <dbReference type="Proteomes" id="UP001369815"/>
    </source>
</evidence>
<evidence type="ECO:0000256" key="11">
    <source>
        <dbReference type="RuleBase" id="RU000489"/>
    </source>
</evidence>
<dbReference type="GO" id="GO:0005576">
    <property type="term" value="C:extracellular region"/>
    <property type="evidence" value="ECO:0007669"/>
    <property type="project" value="UniProtKB-SubCell"/>
</dbReference>
<dbReference type="GO" id="GO:0008061">
    <property type="term" value="F:chitin binding"/>
    <property type="evidence" value="ECO:0007669"/>
    <property type="project" value="UniProtKB-KW"/>
</dbReference>
<dbReference type="SUPFAM" id="SSF51445">
    <property type="entry name" value="(Trans)glycosidases"/>
    <property type="match status" value="1"/>
</dbReference>
<evidence type="ECO:0000256" key="12">
    <source>
        <dbReference type="RuleBase" id="RU004453"/>
    </source>
</evidence>
<evidence type="ECO:0000256" key="8">
    <source>
        <dbReference type="ARBA" id="ARBA00023277"/>
    </source>
</evidence>
<evidence type="ECO:0000256" key="7">
    <source>
        <dbReference type="ARBA" id="ARBA00023024"/>
    </source>
</evidence>
<dbReference type="Proteomes" id="UP001369815">
    <property type="component" value="Unassembled WGS sequence"/>
</dbReference>
<sequence length="403" mass="43342">MIRFAFSLALVSTLLATAQAVFSTTSKNNVVVYYGQGPNQKALSTYCADPSIDVIVLSFVNLFPAQANGFPGLNFGNQCGATVYPGPGYNGVNNATNNHLYACPNIQHDLYTCRQTSNKKILLSLGGATTQYQLTGATDGTNFANTLWGLFGPRTTTWVNAGKPRPFDYNGIGFSVDGFDLDIEHPPTDNWAGYIALANQLRANFGAAAGKTLFLTAAPQCVVPDTNLLGVLQHSVVDMLFIQFYNTPQCSAASWVAANAAYKPGGTFNSGGFTFDTWTSWLSSTSSKNARLFIGLPGSTSAASASSFVAPAQAQNLIDAYFCRANFGGVSVWEATYAAAYSANGLNFYQNMKRDLNTSTTDTRLSCVCDFHRRCRPEQGAACLHERPLRHGVWHRVPVGAVL</sequence>
<dbReference type="PANTHER" id="PTHR45708:SF49">
    <property type="entry name" value="ENDOCHITINASE"/>
    <property type="match status" value="1"/>
</dbReference>
<keyword evidence="16" id="KW-1185">Reference proteome</keyword>
<dbReference type="Pfam" id="PF00704">
    <property type="entry name" value="Glyco_hydro_18"/>
    <property type="match status" value="1"/>
</dbReference>
<evidence type="ECO:0000256" key="3">
    <source>
        <dbReference type="ARBA" id="ARBA00012729"/>
    </source>
</evidence>
<accession>A0AAX6M961</accession>
<keyword evidence="10" id="KW-0624">Polysaccharide degradation</keyword>
<comment type="catalytic activity">
    <reaction evidence="1">
        <text>Random endo-hydrolysis of N-acetyl-beta-D-glucosaminide (1-&gt;4)-beta-linkages in chitin and chitodextrins.</text>
        <dbReference type="EC" id="3.2.1.14"/>
    </reaction>
</comment>
<evidence type="ECO:0000256" key="4">
    <source>
        <dbReference type="ARBA" id="ARBA00022525"/>
    </source>
</evidence>
<keyword evidence="13" id="KW-0732">Signal</keyword>
<dbReference type="InterPro" id="IPR001579">
    <property type="entry name" value="Glyco_hydro_18_chit_AS"/>
</dbReference>
<comment type="subcellular location">
    <subcellularLocation>
        <location evidence="2">Secreted</location>
    </subcellularLocation>
</comment>
<dbReference type="EC" id="3.2.1.14" evidence="3"/>
<dbReference type="GO" id="GO:0008843">
    <property type="term" value="F:endochitinase activity"/>
    <property type="evidence" value="ECO:0007669"/>
    <property type="project" value="UniProtKB-EC"/>
</dbReference>
<dbReference type="InterPro" id="IPR001223">
    <property type="entry name" value="Glyco_hydro18_cat"/>
</dbReference>
<evidence type="ECO:0000259" key="14">
    <source>
        <dbReference type="PROSITE" id="PS51910"/>
    </source>
</evidence>
<evidence type="ECO:0000256" key="6">
    <source>
        <dbReference type="ARBA" id="ARBA00022801"/>
    </source>
</evidence>
<gene>
    <name evidence="15" type="ORF">Daesc_009018</name>
</gene>
<dbReference type="PROSITE" id="PS01095">
    <property type="entry name" value="GH18_1"/>
    <property type="match status" value="1"/>
</dbReference>
<comment type="similarity">
    <text evidence="12">Belongs to the glycosyl hydrolase 18 family.</text>
</comment>
<evidence type="ECO:0000256" key="1">
    <source>
        <dbReference type="ARBA" id="ARBA00000822"/>
    </source>
</evidence>
<dbReference type="PROSITE" id="PS51910">
    <property type="entry name" value="GH18_2"/>
    <property type="match status" value="1"/>
</dbReference>
<evidence type="ECO:0000256" key="10">
    <source>
        <dbReference type="ARBA" id="ARBA00023326"/>
    </source>
</evidence>
<evidence type="ECO:0000256" key="13">
    <source>
        <dbReference type="SAM" id="SignalP"/>
    </source>
</evidence>
<keyword evidence="6 11" id="KW-0378">Hydrolase</keyword>
<dbReference type="InterPro" id="IPR017853">
    <property type="entry name" value="GH"/>
</dbReference>
<comment type="caution">
    <text evidence="15">The sequence shown here is derived from an EMBL/GenBank/DDBJ whole genome shotgun (WGS) entry which is preliminary data.</text>
</comment>
<protein>
    <recommendedName>
        <fullName evidence="3">chitinase</fullName>
        <ecNumber evidence="3">3.2.1.14</ecNumber>
    </recommendedName>
</protein>
<feature type="domain" description="GH18" evidence="14">
    <location>
        <begin position="28"/>
        <end position="349"/>
    </location>
</feature>
<keyword evidence="9 11" id="KW-0326">Glycosidase</keyword>
<dbReference type="PANTHER" id="PTHR45708">
    <property type="entry name" value="ENDOCHITINASE"/>
    <property type="match status" value="1"/>
</dbReference>
<name>A0AAX6M961_9PEZI</name>
<keyword evidence="7" id="KW-0146">Chitin degradation</keyword>
<dbReference type="Gene3D" id="3.20.20.80">
    <property type="entry name" value="Glycosidases"/>
    <property type="match status" value="1"/>
</dbReference>
<evidence type="ECO:0000313" key="15">
    <source>
        <dbReference type="EMBL" id="KAK6948946.1"/>
    </source>
</evidence>
<feature type="signal peptide" evidence="13">
    <location>
        <begin position="1"/>
        <end position="20"/>
    </location>
</feature>